<gene>
    <name evidence="1" type="ORF">LS48_05515</name>
</gene>
<dbReference type="STRING" id="1548749.LS48_05515"/>
<dbReference type="AlphaFoldDB" id="A0A137RIC6"/>
<proteinExistence type="predicted"/>
<protein>
    <submittedName>
        <fullName evidence="1">Uncharacterized protein</fullName>
    </submittedName>
</protein>
<name>A0A137RIC6_9FLAO</name>
<accession>A0A137RIC6</accession>
<sequence>MKKKSATNARIIMFLSEELFKRILKYNYHKNISELVATVSTTKLPFFIRYKNYVVKDFLRMFGLW</sequence>
<dbReference type="Proteomes" id="UP000070138">
    <property type="component" value="Unassembled WGS sequence"/>
</dbReference>
<comment type="caution">
    <text evidence="1">The sequence shown here is derived from an EMBL/GenBank/DDBJ whole genome shotgun (WGS) entry which is preliminary data.</text>
</comment>
<dbReference type="EMBL" id="JRWG01000003">
    <property type="protein sequence ID" value="KXN99938.1"/>
    <property type="molecule type" value="Genomic_DNA"/>
</dbReference>
<evidence type="ECO:0000313" key="1">
    <source>
        <dbReference type="EMBL" id="KXN99938.1"/>
    </source>
</evidence>
<evidence type="ECO:0000313" key="2">
    <source>
        <dbReference type="Proteomes" id="UP000070138"/>
    </source>
</evidence>
<reference evidence="1 2" key="2">
    <citation type="journal article" date="2016" name="Int. J. Syst. Evol. Microbiol.">
        <title>Vitellibacter aquimaris sp. nov., a marine bacterium isolated from seawater.</title>
        <authorList>
            <person name="Thevarajoo S."/>
            <person name="Selvaratnam C."/>
            <person name="Goh K.M."/>
            <person name="Hong K.W."/>
            <person name="Chan X.Y."/>
            <person name="Chan K.G."/>
            <person name="Chong C.S."/>
        </authorList>
    </citation>
    <scope>NUCLEOTIDE SEQUENCE [LARGE SCALE GENOMIC DNA]</scope>
    <source>
        <strain evidence="1 2">D-24</strain>
    </source>
</reference>
<reference evidence="2" key="1">
    <citation type="submission" date="2014-10" db="EMBL/GenBank/DDBJ databases">
        <title>Genome sequencing of Vitellibacter sp. D-24.</title>
        <authorList>
            <person name="Thevarajoo S."/>
            <person name="Selvaratnam C."/>
            <person name="Goh K.M."/>
            <person name="Chong C.S."/>
        </authorList>
    </citation>
    <scope>NUCLEOTIDE SEQUENCE [LARGE SCALE GENOMIC DNA]</scope>
    <source>
        <strain evidence="2">D-24</strain>
    </source>
</reference>
<organism evidence="1 2">
    <name type="scientific">Aequorivita aquimaris</name>
    <dbReference type="NCBI Taxonomy" id="1548749"/>
    <lineage>
        <taxon>Bacteria</taxon>
        <taxon>Pseudomonadati</taxon>
        <taxon>Bacteroidota</taxon>
        <taxon>Flavobacteriia</taxon>
        <taxon>Flavobacteriales</taxon>
        <taxon>Flavobacteriaceae</taxon>
        <taxon>Aequorivita</taxon>
    </lineage>
</organism>
<keyword evidence="2" id="KW-1185">Reference proteome</keyword>